<dbReference type="InterPro" id="IPR004843">
    <property type="entry name" value="Calcineurin-like_PHP"/>
</dbReference>
<dbReference type="SUPFAM" id="SSF56300">
    <property type="entry name" value="Metallo-dependent phosphatases"/>
    <property type="match status" value="1"/>
</dbReference>
<dbReference type="STRING" id="1229783.C273_02373"/>
<reference evidence="2 3" key="1">
    <citation type="journal article" date="2013" name="Genome Announc.">
        <title>Genome Sequence of Staphylococcus massiliensis Strain S46, Isolated from the Surface of Healthy Human Skin.</title>
        <authorList>
            <person name="Srivastav R."/>
            <person name="Singh A."/>
            <person name="Jangir P.K."/>
            <person name="Kumari C."/>
            <person name="Muduli S."/>
            <person name="Sharma R."/>
        </authorList>
    </citation>
    <scope>NUCLEOTIDE SEQUENCE [LARGE SCALE GENOMIC DNA]</scope>
    <source>
        <strain evidence="2 3">S46</strain>
    </source>
</reference>
<evidence type="ECO:0000259" key="1">
    <source>
        <dbReference type="Pfam" id="PF00149"/>
    </source>
</evidence>
<comment type="caution">
    <text evidence="2">The sequence shown here is derived from an EMBL/GenBank/DDBJ whole genome shotgun (WGS) entry which is preliminary data.</text>
</comment>
<dbReference type="GO" id="GO:0016791">
    <property type="term" value="F:phosphatase activity"/>
    <property type="evidence" value="ECO:0007669"/>
    <property type="project" value="TreeGrafter"/>
</dbReference>
<dbReference type="Gene3D" id="3.60.21.10">
    <property type="match status" value="1"/>
</dbReference>
<dbReference type="InterPro" id="IPR050126">
    <property type="entry name" value="Ap4A_hydrolase"/>
</dbReference>
<feature type="domain" description="Calcineurin-like phosphoesterase" evidence="1">
    <location>
        <begin position="4"/>
        <end position="158"/>
    </location>
</feature>
<organism evidence="2 3">
    <name type="scientific">Staphylococcus massiliensis S46</name>
    <dbReference type="NCBI Taxonomy" id="1229783"/>
    <lineage>
        <taxon>Bacteria</taxon>
        <taxon>Bacillati</taxon>
        <taxon>Bacillota</taxon>
        <taxon>Bacilli</taxon>
        <taxon>Bacillales</taxon>
        <taxon>Staphylococcaceae</taxon>
        <taxon>Staphylococcus</taxon>
    </lineage>
</organism>
<dbReference type="Pfam" id="PF00149">
    <property type="entry name" value="Metallophos"/>
    <property type="match status" value="1"/>
</dbReference>
<protein>
    <recommendedName>
        <fullName evidence="1">Calcineurin-like phosphoesterase domain-containing protein</fullName>
    </recommendedName>
</protein>
<dbReference type="InterPro" id="IPR029052">
    <property type="entry name" value="Metallo-depent_PP-like"/>
</dbReference>
<gene>
    <name evidence="2" type="ORF">C273_02373</name>
</gene>
<dbReference type="GO" id="GO:0005737">
    <property type="term" value="C:cytoplasm"/>
    <property type="evidence" value="ECO:0007669"/>
    <property type="project" value="TreeGrafter"/>
</dbReference>
<dbReference type="PANTHER" id="PTHR42850">
    <property type="entry name" value="METALLOPHOSPHOESTERASE"/>
    <property type="match status" value="1"/>
</dbReference>
<keyword evidence="3" id="KW-1185">Reference proteome</keyword>
<dbReference type="RefSeq" id="WP_009382299.1">
    <property type="nucleotide sequence ID" value="NZ_AMSQ01000003.1"/>
</dbReference>
<accession>K9B5H0</accession>
<proteinExistence type="predicted"/>
<evidence type="ECO:0000313" key="3">
    <source>
        <dbReference type="Proteomes" id="UP000009885"/>
    </source>
</evidence>
<dbReference type="eggNOG" id="COG0639">
    <property type="taxonomic scope" value="Bacteria"/>
</dbReference>
<evidence type="ECO:0000313" key="2">
    <source>
        <dbReference type="EMBL" id="EKU50077.1"/>
    </source>
</evidence>
<name>K9B5H0_9STAP</name>
<dbReference type="PANTHER" id="PTHR42850:SF4">
    <property type="entry name" value="ZINC-DEPENDENT ENDOPOLYPHOSPHATASE"/>
    <property type="match status" value="1"/>
</dbReference>
<dbReference type="Proteomes" id="UP000009885">
    <property type="component" value="Unassembled WGS sequence"/>
</dbReference>
<dbReference type="PATRIC" id="fig|1229783.3.peg.480"/>
<dbReference type="EMBL" id="AMSQ01000003">
    <property type="protein sequence ID" value="EKU50077.1"/>
    <property type="molecule type" value="Genomic_DNA"/>
</dbReference>
<dbReference type="AlphaFoldDB" id="K9B5H0"/>
<sequence length="208" mass="23308">MKQRVLVSSDIHGYGEKLLTLLEEAKYNPKKDKLVLVGDYVNNGKDSFGTLKIVKRLKKKGAVALLGNHEIKWMKSKDKKKAAWHTFLCSLPTMEKIGPYLFVHAGINKDKSLKKQSPLEVTGYKKKNIDTYYKGSLFMIHGHVPTYHYGCDKGDVHVTKHSLALDTGAGKGHYLSLVDLTNKKQYTVPVSKKNKVKATSIQIPTPAK</sequence>
<dbReference type="OrthoDB" id="384253at2"/>